<feature type="transmembrane region" description="Helical" evidence="1">
    <location>
        <begin position="26"/>
        <end position="45"/>
    </location>
</feature>
<comment type="caution">
    <text evidence="2">The sequence shown here is derived from an EMBL/GenBank/DDBJ whole genome shotgun (WGS) entry which is preliminary data.</text>
</comment>
<dbReference type="EMBL" id="JACGWX010000002">
    <property type="protein sequence ID" value="MBA8847742.1"/>
    <property type="molecule type" value="Genomic_DNA"/>
</dbReference>
<reference evidence="2 3" key="1">
    <citation type="submission" date="2020-07" db="EMBL/GenBank/DDBJ databases">
        <title>Sequencing the genomes of 1000 actinobacteria strains.</title>
        <authorList>
            <person name="Klenk H.-P."/>
        </authorList>
    </citation>
    <scope>NUCLEOTIDE SEQUENCE [LARGE SCALE GENOMIC DNA]</scope>
    <source>
        <strain evidence="2 3">DSM 19663</strain>
    </source>
</reference>
<organism evidence="2 3">
    <name type="scientific">Microcella alkalica</name>
    <dbReference type="NCBI Taxonomy" id="355930"/>
    <lineage>
        <taxon>Bacteria</taxon>
        <taxon>Bacillati</taxon>
        <taxon>Actinomycetota</taxon>
        <taxon>Actinomycetes</taxon>
        <taxon>Micrococcales</taxon>
        <taxon>Microbacteriaceae</taxon>
        <taxon>Microcella</taxon>
    </lineage>
</organism>
<keyword evidence="1" id="KW-0472">Membrane</keyword>
<dbReference type="RefSeq" id="WP_182490532.1">
    <property type="nucleotide sequence ID" value="NZ_BAAAOV010000005.1"/>
</dbReference>
<dbReference type="Proteomes" id="UP000585905">
    <property type="component" value="Unassembled WGS sequence"/>
</dbReference>
<proteinExistence type="predicted"/>
<protein>
    <submittedName>
        <fullName evidence="2">LPXTG-motif cell wall-anchored protein</fullName>
    </submittedName>
</protein>
<sequence length="52" mass="5784">MTTLIIVLLVLWAVFAVVGFVVEGLLWLAFIGLILLAATAAWGWIKRRTNRS</sequence>
<evidence type="ECO:0000256" key="1">
    <source>
        <dbReference type="SAM" id="Phobius"/>
    </source>
</evidence>
<accession>A0A839EBB2</accession>
<keyword evidence="3" id="KW-1185">Reference proteome</keyword>
<dbReference type="NCBIfam" id="TIGR01167">
    <property type="entry name" value="LPXTG_anchor"/>
    <property type="match status" value="1"/>
</dbReference>
<evidence type="ECO:0000313" key="2">
    <source>
        <dbReference type="EMBL" id="MBA8847742.1"/>
    </source>
</evidence>
<keyword evidence="1" id="KW-1133">Transmembrane helix</keyword>
<gene>
    <name evidence="2" type="ORF">FHX53_001327</name>
</gene>
<name>A0A839EBB2_9MICO</name>
<evidence type="ECO:0000313" key="3">
    <source>
        <dbReference type="Proteomes" id="UP000585905"/>
    </source>
</evidence>
<keyword evidence="1" id="KW-0812">Transmembrane</keyword>
<dbReference type="AlphaFoldDB" id="A0A839EBB2"/>